<keyword evidence="7" id="KW-0832">Ubl conjugation</keyword>
<sequence>MQIFVKTLAGKKITVKVDPGDTIYIVKAKIQDQQRLMFGSEELQDGLTLADYDIEDECTLHFDLRPPGRKMLILIKTLTAKIFALEVDDLETIDSVKTKIQVERGIPVDQQRLFFAGKQLEDDRTVGEYGVKQQDTIHLVLCLRAGAETGETSRGLPPPTIDET</sequence>
<evidence type="ECO:0000313" key="10">
    <source>
        <dbReference type="EnsemblPlants" id="HORVU.MOREX.r3.7HG0651350.1.CDS1"/>
    </source>
</evidence>
<protein>
    <recommendedName>
        <fullName evidence="9">Ubiquitin-like domain-containing protein</fullName>
    </recommendedName>
</protein>
<dbReference type="GO" id="GO:0005634">
    <property type="term" value="C:nucleus"/>
    <property type="evidence" value="ECO:0000318"/>
    <property type="project" value="GO_Central"/>
</dbReference>
<dbReference type="PRINTS" id="PR00348">
    <property type="entry name" value="UBIQUITIN"/>
</dbReference>
<dbReference type="Pfam" id="PF00240">
    <property type="entry name" value="ubiquitin"/>
    <property type="match status" value="2"/>
</dbReference>
<keyword evidence="4" id="KW-0963">Cytoplasm</keyword>
<dbReference type="PANTHER" id="PTHR10666">
    <property type="entry name" value="UBIQUITIN"/>
    <property type="match status" value="1"/>
</dbReference>
<dbReference type="SMART" id="SM00213">
    <property type="entry name" value="UBQ"/>
    <property type="match status" value="2"/>
</dbReference>
<keyword evidence="6" id="KW-0677">Repeat</keyword>
<dbReference type="Proteomes" id="UP000011116">
    <property type="component" value="Chromosome 7H"/>
</dbReference>
<proteinExistence type="inferred from homology"/>
<dbReference type="EnsemblPlants" id="HORVU.MOREX.r3.7HG0651350.1">
    <property type="protein sequence ID" value="HORVU.MOREX.r3.7HG0651350.1.CDS1"/>
    <property type="gene ID" value="HORVU.MOREX.r3.7HG0651350"/>
</dbReference>
<evidence type="ECO:0000256" key="8">
    <source>
        <dbReference type="ARBA" id="ARBA00023242"/>
    </source>
</evidence>
<dbReference type="InterPro" id="IPR000626">
    <property type="entry name" value="Ubiquitin-like_dom"/>
</dbReference>
<dbReference type="Gene3D" id="3.10.20.90">
    <property type="entry name" value="Phosphatidylinositol 3-kinase Catalytic Subunit, Chain A, domain 1"/>
    <property type="match status" value="2"/>
</dbReference>
<feature type="domain" description="Ubiquitin-like" evidence="9">
    <location>
        <begin position="71"/>
        <end position="146"/>
    </location>
</feature>
<accession>A0A8I6Z706</accession>
<dbReference type="FunFam" id="3.10.20.90:FF:000469">
    <property type="entry name" value="Polyubiquitin-C"/>
    <property type="match status" value="1"/>
</dbReference>
<evidence type="ECO:0000256" key="2">
    <source>
        <dbReference type="ARBA" id="ARBA00004496"/>
    </source>
</evidence>
<organism evidence="10 11">
    <name type="scientific">Hordeum vulgare subsp. vulgare</name>
    <name type="common">Domesticated barley</name>
    <dbReference type="NCBI Taxonomy" id="112509"/>
    <lineage>
        <taxon>Eukaryota</taxon>
        <taxon>Viridiplantae</taxon>
        <taxon>Streptophyta</taxon>
        <taxon>Embryophyta</taxon>
        <taxon>Tracheophyta</taxon>
        <taxon>Spermatophyta</taxon>
        <taxon>Magnoliopsida</taxon>
        <taxon>Liliopsida</taxon>
        <taxon>Poales</taxon>
        <taxon>Poaceae</taxon>
        <taxon>BOP clade</taxon>
        <taxon>Pooideae</taxon>
        <taxon>Triticodae</taxon>
        <taxon>Triticeae</taxon>
        <taxon>Hordeinae</taxon>
        <taxon>Hordeum</taxon>
    </lineage>
</organism>
<dbReference type="Gramene" id="HORVU.MOREX.r2.7HG0540600.1">
    <property type="protein sequence ID" value="HORVU.MOREX.r2.7HG0540600.1.CDS.1"/>
    <property type="gene ID" value="HORVU.MOREX.r2.7HG0540600"/>
</dbReference>
<evidence type="ECO:0000313" key="11">
    <source>
        <dbReference type="Proteomes" id="UP000011116"/>
    </source>
</evidence>
<comment type="similarity">
    <text evidence="3">Belongs to the ubiquitin family.</text>
</comment>
<dbReference type="SMR" id="A0A8I6Z706"/>
<dbReference type="GO" id="GO:0005737">
    <property type="term" value="C:cytoplasm"/>
    <property type="evidence" value="ECO:0000318"/>
    <property type="project" value="GO_Central"/>
</dbReference>
<evidence type="ECO:0000256" key="4">
    <source>
        <dbReference type="ARBA" id="ARBA00022490"/>
    </source>
</evidence>
<dbReference type="GO" id="GO:0031386">
    <property type="term" value="F:protein tag activity"/>
    <property type="evidence" value="ECO:0000318"/>
    <property type="project" value="GO_Central"/>
</dbReference>
<dbReference type="InterPro" id="IPR050158">
    <property type="entry name" value="Ubiquitin_ubiquitin-like"/>
</dbReference>
<evidence type="ECO:0000256" key="6">
    <source>
        <dbReference type="ARBA" id="ARBA00022737"/>
    </source>
</evidence>
<dbReference type="GO" id="GO:0003729">
    <property type="term" value="F:mRNA binding"/>
    <property type="evidence" value="ECO:0007669"/>
    <property type="project" value="UniProtKB-ARBA"/>
</dbReference>
<keyword evidence="8" id="KW-0539">Nucleus</keyword>
<comment type="subcellular location">
    <subcellularLocation>
        <location evidence="2">Cytoplasm</location>
    </subcellularLocation>
    <subcellularLocation>
        <location evidence="1">Nucleus</location>
    </subcellularLocation>
</comment>
<evidence type="ECO:0000259" key="9">
    <source>
        <dbReference type="PROSITE" id="PS50053"/>
    </source>
</evidence>
<dbReference type="InterPro" id="IPR029071">
    <property type="entry name" value="Ubiquitin-like_domsf"/>
</dbReference>
<dbReference type="PROSITE" id="PS50053">
    <property type="entry name" value="UBIQUITIN_2"/>
    <property type="match status" value="2"/>
</dbReference>
<feature type="domain" description="Ubiquitin-like" evidence="9">
    <location>
        <begin position="1"/>
        <end position="69"/>
    </location>
</feature>
<dbReference type="SUPFAM" id="SSF54236">
    <property type="entry name" value="Ubiquitin-like"/>
    <property type="match status" value="2"/>
</dbReference>
<evidence type="ECO:0000256" key="3">
    <source>
        <dbReference type="ARBA" id="ARBA00008430"/>
    </source>
</evidence>
<reference evidence="10" key="3">
    <citation type="submission" date="2022-01" db="UniProtKB">
        <authorList>
            <consortium name="EnsemblPlants"/>
        </authorList>
    </citation>
    <scope>IDENTIFICATION</scope>
    <source>
        <strain evidence="10">subsp. vulgare</strain>
    </source>
</reference>
<dbReference type="GO" id="GO:0019941">
    <property type="term" value="P:modification-dependent protein catabolic process"/>
    <property type="evidence" value="ECO:0000318"/>
    <property type="project" value="GO_Central"/>
</dbReference>
<keyword evidence="5" id="KW-1017">Isopeptide bond</keyword>
<dbReference type="Gramene" id="HORVU.MOREX.r3.7HG0651350.1">
    <property type="protein sequence ID" value="HORVU.MOREX.r3.7HG0651350.1.CDS1"/>
    <property type="gene ID" value="HORVU.MOREX.r3.7HG0651350"/>
</dbReference>
<name>A0A8I6Z706_HORVV</name>
<dbReference type="FunFam" id="3.10.20.90:FF:000205">
    <property type="entry name" value="2'-5'-oligoadenylate synthase-like protein 2"/>
    <property type="match status" value="1"/>
</dbReference>
<dbReference type="GO" id="GO:0031625">
    <property type="term" value="F:ubiquitin protein ligase binding"/>
    <property type="evidence" value="ECO:0000318"/>
    <property type="project" value="GO_Central"/>
</dbReference>
<reference evidence="10" key="2">
    <citation type="submission" date="2020-10" db="EMBL/GenBank/DDBJ databases">
        <authorList>
            <person name="Scholz U."/>
            <person name="Mascher M."/>
            <person name="Fiebig A."/>
        </authorList>
    </citation>
    <scope>NUCLEOTIDE SEQUENCE [LARGE SCALE GENOMIC DNA]</scope>
    <source>
        <strain evidence="10">cv. Morex</strain>
    </source>
</reference>
<evidence type="ECO:0000256" key="1">
    <source>
        <dbReference type="ARBA" id="ARBA00004123"/>
    </source>
</evidence>
<keyword evidence="11" id="KW-1185">Reference proteome</keyword>
<evidence type="ECO:0000256" key="5">
    <source>
        <dbReference type="ARBA" id="ARBA00022499"/>
    </source>
</evidence>
<dbReference type="GO" id="GO:0016567">
    <property type="term" value="P:protein ubiquitination"/>
    <property type="evidence" value="ECO:0000318"/>
    <property type="project" value="GO_Central"/>
</dbReference>
<evidence type="ECO:0000256" key="7">
    <source>
        <dbReference type="ARBA" id="ARBA00022843"/>
    </source>
</evidence>
<dbReference type="InterPro" id="IPR019956">
    <property type="entry name" value="Ubiquitin_dom"/>
</dbReference>
<dbReference type="AlphaFoldDB" id="A0A8I6Z706"/>
<reference evidence="11" key="1">
    <citation type="journal article" date="2012" name="Nature">
        <title>A physical, genetic and functional sequence assembly of the barley genome.</title>
        <authorList>
            <consortium name="The International Barley Genome Sequencing Consortium"/>
            <person name="Mayer K.F."/>
            <person name="Waugh R."/>
            <person name="Brown J.W."/>
            <person name="Schulman A."/>
            <person name="Langridge P."/>
            <person name="Platzer M."/>
            <person name="Fincher G.B."/>
            <person name="Muehlbauer G.J."/>
            <person name="Sato K."/>
            <person name="Close T.J."/>
            <person name="Wise R.P."/>
            <person name="Stein N."/>
        </authorList>
    </citation>
    <scope>NUCLEOTIDE SEQUENCE [LARGE SCALE GENOMIC DNA]</scope>
    <source>
        <strain evidence="11">cv. Morex</strain>
    </source>
</reference>